<feature type="domain" description="DUF569" evidence="2">
    <location>
        <begin position="171"/>
        <end position="249"/>
    </location>
</feature>
<evidence type="ECO:0000259" key="1">
    <source>
        <dbReference type="Pfam" id="PF04601"/>
    </source>
</evidence>
<gene>
    <name evidence="3" type="ORF">U9M48_029620</name>
</gene>
<keyword evidence="4" id="KW-1185">Reference proteome</keyword>
<dbReference type="CDD" id="cd23340">
    <property type="entry name" value="beta-trefoil_FSCN_ACP-like"/>
    <property type="match status" value="1"/>
</dbReference>
<name>A0AAQ3U3Q1_PASNO</name>
<protein>
    <recommendedName>
        <fullName evidence="5">DUF569 domain-containing protein</fullName>
    </recommendedName>
</protein>
<evidence type="ECO:0000313" key="4">
    <source>
        <dbReference type="Proteomes" id="UP001341281"/>
    </source>
</evidence>
<dbReference type="PANTHER" id="PTHR31205">
    <property type="entry name" value="ACTIN CROSS-LINKING PROTEIN (DUF569)"/>
    <property type="match status" value="1"/>
</dbReference>
<evidence type="ECO:0000259" key="2">
    <source>
        <dbReference type="Pfam" id="PF22932"/>
    </source>
</evidence>
<organism evidence="3 4">
    <name type="scientific">Paspalum notatum var. saurae</name>
    <dbReference type="NCBI Taxonomy" id="547442"/>
    <lineage>
        <taxon>Eukaryota</taxon>
        <taxon>Viridiplantae</taxon>
        <taxon>Streptophyta</taxon>
        <taxon>Embryophyta</taxon>
        <taxon>Tracheophyta</taxon>
        <taxon>Spermatophyta</taxon>
        <taxon>Magnoliopsida</taxon>
        <taxon>Liliopsida</taxon>
        <taxon>Poales</taxon>
        <taxon>Poaceae</taxon>
        <taxon>PACMAD clade</taxon>
        <taxon>Panicoideae</taxon>
        <taxon>Andropogonodae</taxon>
        <taxon>Paspaleae</taxon>
        <taxon>Paspalinae</taxon>
        <taxon>Paspalum</taxon>
    </lineage>
</organism>
<dbReference type="Proteomes" id="UP001341281">
    <property type="component" value="Chromosome 06"/>
</dbReference>
<feature type="domain" description="DUF569" evidence="1">
    <location>
        <begin position="1"/>
        <end position="141"/>
    </location>
</feature>
<dbReference type="PANTHER" id="PTHR31205:SF3">
    <property type="entry name" value="OS06G0161100 PROTEIN"/>
    <property type="match status" value="1"/>
</dbReference>
<evidence type="ECO:0008006" key="5">
    <source>
        <dbReference type="Google" id="ProtNLM"/>
    </source>
</evidence>
<dbReference type="Pfam" id="PF22932">
    <property type="entry name" value="Ubiq_DUF_assoc"/>
    <property type="match status" value="1"/>
</dbReference>
<evidence type="ECO:0000313" key="3">
    <source>
        <dbReference type="EMBL" id="WVZ82352.1"/>
    </source>
</evidence>
<proteinExistence type="predicted"/>
<dbReference type="InterPro" id="IPR054726">
    <property type="entry name" value="Ubiq_DUF569-assoc"/>
</dbReference>
<reference evidence="3 4" key="1">
    <citation type="submission" date="2024-02" db="EMBL/GenBank/DDBJ databases">
        <title>High-quality chromosome-scale genome assembly of Pensacola bahiagrass (Paspalum notatum Flugge var. saurae).</title>
        <authorList>
            <person name="Vega J.M."/>
            <person name="Podio M."/>
            <person name="Orjuela J."/>
            <person name="Siena L.A."/>
            <person name="Pessino S.C."/>
            <person name="Combes M.C."/>
            <person name="Mariac C."/>
            <person name="Albertini E."/>
            <person name="Pupilli F."/>
            <person name="Ortiz J.P.A."/>
            <person name="Leblanc O."/>
        </authorList>
    </citation>
    <scope>NUCLEOTIDE SEQUENCE [LARGE SCALE GENOMIC DNA]</scope>
    <source>
        <strain evidence="3">R1</strain>
        <tissue evidence="3">Leaf</tissue>
    </source>
</reference>
<sequence>MEFFPDRAHVRLFNLVREMYLFADEDGDGVCLSTRREALNTAWLVHRIVRGGVDFVLLHNATNSRYLSSTFLPPAFGNHFNRAVQEIYCHHGQEQVAWLVEGVGDHVVRLRHVTNRFLRATSRYFRWHNLVSIDADHRLSTMMYWEVQSIPLRSERPILPYPSEFPVVGLRTVSYVQAENLEDINLEAMRCFVFSGRSVFQLRYEMAFRLQIYDYLAITLCVRAGMLGRWIPLITDLPRNEGFLTILVLPSASPAALALQYPDVDAL</sequence>
<dbReference type="EMBL" id="CP144750">
    <property type="protein sequence ID" value="WVZ82352.1"/>
    <property type="molecule type" value="Genomic_DNA"/>
</dbReference>
<accession>A0AAQ3U3Q1</accession>
<dbReference type="Pfam" id="PF04601">
    <property type="entry name" value="DUF569"/>
    <property type="match status" value="1"/>
</dbReference>
<dbReference type="AlphaFoldDB" id="A0AAQ3U3Q1"/>
<dbReference type="InterPro" id="IPR007679">
    <property type="entry name" value="DUF569"/>
</dbReference>